<protein>
    <submittedName>
        <fullName evidence="1">Uncharacterized protein</fullName>
    </submittedName>
</protein>
<dbReference type="KEGG" id="vg:10327073"/>
<organism evidence="1 2">
    <name type="scientific">Prochlorococcus phage P-HM1</name>
    <dbReference type="NCBI Taxonomy" id="445700"/>
    <lineage>
        <taxon>Viruses</taxon>
        <taxon>Duplodnaviria</taxon>
        <taxon>Heunggongvirae</taxon>
        <taxon>Uroviricota</taxon>
        <taxon>Caudoviricetes</taxon>
        <taxon>Eurybiavirus</taxon>
        <taxon>Eurybiavirus PHM2</taxon>
    </lineage>
</organism>
<evidence type="ECO:0000313" key="2">
    <source>
        <dbReference type="Proteomes" id="UP000006530"/>
    </source>
</evidence>
<name>E3SMZ1_9CAUD</name>
<dbReference type="Proteomes" id="UP000006530">
    <property type="component" value="Segment"/>
</dbReference>
<evidence type="ECO:0000313" key="1">
    <source>
        <dbReference type="EMBL" id="ADO98784.1"/>
    </source>
</evidence>
<dbReference type="RefSeq" id="YP_004322585.1">
    <property type="nucleotide sequence ID" value="NC_015280.1"/>
</dbReference>
<dbReference type="OrthoDB" id="9334at10239"/>
<keyword evidence="2" id="KW-1185">Reference proteome</keyword>
<reference evidence="1 2" key="1">
    <citation type="journal article" date="2010" name="Environ. Microbiol.">
        <title>Genomic analysis of oceanic cyanobacterial myoviruses compared with T4-like myoviruses from diverse hosts and environments.</title>
        <authorList>
            <person name="Sullivan M.B."/>
            <person name="Huang K.H."/>
            <person name="Ignacio-Espinoza J.C."/>
            <person name="Berlin A.M."/>
            <person name="Kelly L."/>
            <person name="Weigele P.R."/>
            <person name="DeFrancesco A.S."/>
            <person name="Kern S.E."/>
            <person name="Thompson L.R."/>
            <person name="Young S."/>
            <person name="Yandava C."/>
            <person name="Fu R."/>
            <person name="Krastins B."/>
            <person name="Chase M."/>
            <person name="Sarracino D."/>
            <person name="Osburne M.S."/>
            <person name="Henn M.R."/>
            <person name="Chisholm S.W."/>
        </authorList>
    </citation>
    <scope>NUCLEOTIDE SEQUENCE [LARGE SCALE GENOMIC DNA]</scope>
    <source>
        <strain evidence="1">M4-247</strain>
    </source>
</reference>
<dbReference type="GeneID" id="10327073"/>
<dbReference type="EMBL" id="GU071101">
    <property type="protein sequence ID" value="ADO98784.1"/>
    <property type="molecule type" value="Genomic_DNA"/>
</dbReference>
<gene>
    <name evidence="1" type="ORF">PHM1_160</name>
</gene>
<proteinExistence type="predicted"/>
<accession>E3SMZ1</accession>
<sequence length="485" mass="52873">MSGMSYGDYGKRDNTGKGVSRVAVLLDAIRNGTPIEVSGKGNKVIQFNDPDIEAEMVTASNTLDDGIHQSFADKFSGKRVLKYFYQQGNVSKSVPILLTNIEKTRAFGSTGGSGAGAGNTALFESAAAWFAAVRFNQSDDLPIDSFPSEKKIAAVSAKVSTDKSWSEVRGFLENNQDWVESSNKTANKLYEKFGGGDYTWYRGKGTIINALSSAFKRLQDTHIVPETGLQAKPFANLNKWTPADLWACDTSCVSAAEMKEFTTFAAFNEFLQQNARSGKLIGISLKQVERTDANLAEVNMGEVKKQAKLDGIYAKSFTSLDVWMYTSGVNLSIQFRDTSGNAGLTWQGEVIGSAAKHGKIGGGVINLLCQQVYGSPLYNNLDNIKTQARSGALNVPILRLSQSHLANIDGSMNTEGRTKISEITADIIQEQYEKSDPKGQWSFSKYMGLLLIDKLMSGSADEFAQLVYLYATSQSRESAPFFKVS</sequence>